<dbReference type="EMBL" id="CP012673">
    <property type="protein sequence ID" value="AUX45192.1"/>
    <property type="molecule type" value="Genomic_DNA"/>
</dbReference>
<proteinExistence type="predicted"/>
<reference evidence="2 3" key="1">
    <citation type="submission" date="2015-09" db="EMBL/GenBank/DDBJ databases">
        <title>Sorangium comparison.</title>
        <authorList>
            <person name="Zaburannyi N."/>
            <person name="Bunk B."/>
            <person name="Overmann J."/>
            <person name="Mueller R."/>
        </authorList>
    </citation>
    <scope>NUCLEOTIDE SEQUENCE [LARGE SCALE GENOMIC DNA]</scope>
    <source>
        <strain evidence="2 3">So ce26</strain>
    </source>
</reference>
<accession>A0A2L0F0T7</accession>
<dbReference type="Proteomes" id="UP000238348">
    <property type="component" value="Chromosome"/>
</dbReference>
<feature type="region of interest" description="Disordered" evidence="1">
    <location>
        <begin position="32"/>
        <end position="58"/>
    </location>
</feature>
<dbReference type="PROSITE" id="PS51257">
    <property type="entry name" value="PROKAR_LIPOPROTEIN"/>
    <property type="match status" value="1"/>
</dbReference>
<gene>
    <name evidence="2" type="ORF">SOCE26_066730</name>
</gene>
<evidence type="ECO:0000313" key="3">
    <source>
        <dbReference type="Proteomes" id="UP000238348"/>
    </source>
</evidence>
<sequence>MFYDRRILGGFVAFALLAAGCAVEMGETGRASEEAAASQASHGFGQETPEEGAGIQPARDVERVEGKVLNRFVVPRVGTVSLIDEDPSSAVPQIGVLVVSSPEDDRLLPLVHEDGTEITPVEYLLSADASADVSPRLLEQHASITGGARMLSVVYDAGPEVTAGSCAAASWQSYFDDQALSFGGVDDPEHLLNRTTSLPSWTASGYLGKHSRIVAGACFVSQGDGHDDLTVKMERRVDGSWQTVSGTQATLNTTTHGGKDRYLYMSGSFCYDHERRITVAGLPPGGVHPADKFHLSGAWGGQANGCWIESGG</sequence>
<organism evidence="2 3">
    <name type="scientific">Sorangium cellulosum</name>
    <name type="common">Polyangium cellulosum</name>
    <dbReference type="NCBI Taxonomy" id="56"/>
    <lineage>
        <taxon>Bacteria</taxon>
        <taxon>Pseudomonadati</taxon>
        <taxon>Myxococcota</taxon>
        <taxon>Polyangia</taxon>
        <taxon>Polyangiales</taxon>
        <taxon>Polyangiaceae</taxon>
        <taxon>Sorangium</taxon>
    </lineage>
</organism>
<evidence type="ECO:0000256" key="1">
    <source>
        <dbReference type="SAM" id="MobiDB-lite"/>
    </source>
</evidence>
<dbReference type="AlphaFoldDB" id="A0A2L0F0T7"/>
<name>A0A2L0F0T7_SORCE</name>
<evidence type="ECO:0000313" key="2">
    <source>
        <dbReference type="EMBL" id="AUX45192.1"/>
    </source>
</evidence>
<protein>
    <submittedName>
        <fullName evidence="2">Uncharacterized protein</fullName>
    </submittedName>
</protein>